<dbReference type="InterPro" id="IPR003136">
    <property type="entry name" value="Cytidylate_kin"/>
</dbReference>
<evidence type="ECO:0000256" key="5">
    <source>
        <dbReference type="ARBA" id="ARBA00022840"/>
    </source>
</evidence>
<evidence type="ECO:0000313" key="10">
    <source>
        <dbReference type="EMBL" id="WGI36444.1"/>
    </source>
</evidence>
<dbReference type="EC" id="2.7.4.25" evidence="8"/>
<name>A0ABY8LT75_9BACT</name>
<dbReference type="SUPFAM" id="SSF52540">
    <property type="entry name" value="P-loop containing nucleoside triphosphate hydrolases"/>
    <property type="match status" value="1"/>
</dbReference>
<evidence type="ECO:0000256" key="6">
    <source>
        <dbReference type="ARBA" id="ARBA00047615"/>
    </source>
</evidence>
<dbReference type="InterPro" id="IPR027417">
    <property type="entry name" value="P-loop_NTPase"/>
</dbReference>
<feature type="domain" description="Cytidylate kinase" evidence="9">
    <location>
        <begin position="6"/>
        <end position="220"/>
    </location>
</feature>
<dbReference type="Gene3D" id="3.40.50.300">
    <property type="entry name" value="P-loop containing nucleotide triphosphate hydrolases"/>
    <property type="match status" value="1"/>
</dbReference>
<feature type="binding site" evidence="8">
    <location>
        <begin position="10"/>
        <end position="18"/>
    </location>
    <ligand>
        <name>ATP</name>
        <dbReference type="ChEBI" id="CHEBI:30616"/>
    </ligand>
</feature>
<dbReference type="GO" id="GO:0016301">
    <property type="term" value="F:kinase activity"/>
    <property type="evidence" value="ECO:0007669"/>
    <property type="project" value="UniProtKB-KW"/>
</dbReference>
<keyword evidence="8" id="KW-0963">Cytoplasm</keyword>
<dbReference type="CDD" id="cd02020">
    <property type="entry name" value="CMPK"/>
    <property type="match status" value="1"/>
</dbReference>
<evidence type="ECO:0000259" key="9">
    <source>
        <dbReference type="Pfam" id="PF02224"/>
    </source>
</evidence>
<evidence type="ECO:0000313" key="11">
    <source>
        <dbReference type="Proteomes" id="UP001179842"/>
    </source>
</evidence>
<evidence type="ECO:0000256" key="1">
    <source>
        <dbReference type="ARBA" id="ARBA00009427"/>
    </source>
</evidence>
<dbReference type="Proteomes" id="UP001179842">
    <property type="component" value="Chromosome"/>
</dbReference>
<keyword evidence="5 8" id="KW-0067">ATP-binding</keyword>
<keyword evidence="11" id="KW-1185">Reference proteome</keyword>
<keyword evidence="2 8" id="KW-0808">Transferase</keyword>
<comment type="catalytic activity">
    <reaction evidence="6 8">
        <text>dCMP + ATP = dCDP + ADP</text>
        <dbReference type="Rhea" id="RHEA:25094"/>
        <dbReference type="ChEBI" id="CHEBI:30616"/>
        <dbReference type="ChEBI" id="CHEBI:57566"/>
        <dbReference type="ChEBI" id="CHEBI:58593"/>
        <dbReference type="ChEBI" id="CHEBI:456216"/>
        <dbReference type="EC" id="2.7.4.25"/>
    </reaction>
</comment>
<dbReference type="EMBL" id="CP122979">
    <property type="protein sequence ID" value="WGI36444.1"/>
    <property type="molecule type" value="Genomic_DNA"/>
</dbReference>
<dbReference type="RefSeq" id="WP_280101745.1">
    <property type="nucleotide sequence ID" value="NZ_CP122979.1"/>
</dbReference>
<dbReference type="CDD" id="cd02019">
    <property type="entry name" value="NK"/>
    <property type="match status" value="1"/>
</dbReference>
<dbReference type="NCBIfam" id="TIGR00017">
    <property type="entry name" value="cmk"/>
    <property type="match status" value="1"/>
</dbReference>
<accession>A0ABY8LT75</accession>
<evidence type="ECO:0000256" key="8">
    <source>
        <dbReference type="HAMAP-Rule" id="MF_00238"/>
    </source>
</evidence>
<proteinExistence type="inferred from homology"/>
<reference evidence="10" key="1">
    <citation type="submission" date="2023-04" db="EMBL/GenBank/DDBJ databases">
        <title>Completed genome of Mycoplasma lagogenitalium type strain 12MS.</title>
        <authorList>
            <person name="Spergser J."/>
        </authorList>
    </citation>
    <scope>NUCLEOTIDE SEQUENCE</scope>
    <source>
        <strain evidence="10">12MS</strain>
    </source>
</reference>
<keyword evidence="3 8" id="KW-0547">Nucleotide-binding</keyword>
<dbReference type="Pfam" id="PF02224">
    <property type="entry name" value="Cytidylate_kin"/>
    <property type="match status" value="1"/>
</dbReference>
<dbReference type="HAMAP" id="MF_00238">
    <property type="entry name" value="Cytidyl_kinase_type1"/>
    <property type="match status" value="1"/>
</dbReference>
<comment type="catalytic activity">
    <reaction evidence="7 8">
        <text>CMP + ATP = CDP + ADP</text>
        <dbReference type="Rhea" id="RHEA:11600"/>
        <dbReference type="ChEBI" id="CHEBI:30616"/>
        <dbReference type="ChEBI" id="CHEBI:58069"/>
        <dbReference type="ChEBI" id="CHEBI:60377"/>
        <dbReference type="ChEBI" id="CHEBI:456216"/>
        <dbReference type="EC" id="2.7.4.25"/>
    </reaction>
</comment>
<dbReference type="InterPro" id="IPR011994">
    <property type="entry name" value="Cytidylate_kinase_dom"/>
</dbReference>
<gene>
    <name evidence="8 10" type="primary">cmk</name>
    <name evidence="10" type="ORF">QEG99_03180</name>
</gene>
<evidence type="ECO:0000256" key="2">
    <source>
        <dbReference type="ARBA" id="ARBA00022679"/>
    </source>
</evidence>
<evidence type="ECO:0000256" key="4">
    <source>
        <dbReference type="ARBA" id="ARBA00022777"/>
    </source>
</evidence>
<comment type="subcellular location">
    <subcellularLocation>
        <location evidence="8">Cytoplasm</location>
    </subcellularLocation>
</comment>
<evidence type="ECO:0000256" key="3">
    <source>
        <dbReference type="ARBA" id="ARBA00022741"/>
    </source>
</evidence>
<sequence length="227" mass="26546">MKKINIAIDGPSGVGKSTISNFISKKYGLKFINTGSFYRAVAYYFYEKYNKNLELIANEQFVLDNWKIEYISLDENGNVLLQNKNVSDKLRMDEISWWASYVSKYKIIRKQIVDFLQAYAAKNKGIIMDGRDTTSVVLKDAELKIFLWASPEIRAKRRLKQNKELGYSSDYEQLLNEIKKRDFQDMNREHDPLYKTEDSVLIDSTDLTFEQVTEKVSSLIDERVKDE</sequence>
<protein>
    <recommendedName>
        <fullName evidence="8">Cytidylate kinase</fullName>
        <shortName evidence="8">CK</shortName>
        <ecNumber evidence="8">2.7.4.25</ecNumber>
    </recommendedName>
    <alternativeName>
        <fullName evidence="8">Cytidine monophosphate kinase</fullName>
        <shortName evidence="8">CMP kinase</shortName>
    </alternativeName>
</protein>
<organism evidence="10 11">
    <name type="scientific">Mesomycoplasma lagogenitalium</name>
    <dbReference type="NCBI Taxonomy" id="171286"/>
    <lineage>
        <taxon>Bacteria</taxon>
        <taxon>Bacillati</taxon>
        <taxon>Mycoplasmatota</taxon>
        <taxon>Mycoplasmoidales</taxon>
        <taxon>Metamycoplasmataceae</taxon>
        <taxon>Mesomycoplasma</taxon>
    </lineage>
</organism>
<evidence type="ECO:0000256" key="7">
    <source>
        <dbReference type="ARBA" id="ARBA00048478"/>
    </source>
</evidence>
<comment type="similarity">
    <text evidence="1 8">Belongs to the cytidylate kinase family. Type 1 subfamily.</text>
</comment>
<keyword evidence="4 8" id="KW-0418">Kinase</keyword>